<gene>
    <name evidence="5" type="ORF">N7482_005073</name>
</gene>
<feature type="domain" description="S-Me-THD-like C-terminal" evidence="4">
    <location>
        <begin position="780"/>
        <end position="994"/>
    </location>
</feature>
<dbReference type="GO" id="GO:0016787">
    <property type="term" value="F:hydrolase activity"/>
    <property type="evidence" value="ECO:0007669"/>
    <property type="project" value="InterPro"/>
</dbReference>
<accession>A0A9W9I7A0</accession>
<dbReference type="InterPro" id="IPR002821">
    <property type="entry name" value="Hydantoinase_A"/>
</dbReference>
<evidence type="ECO:0000313" key="6">
    <source>
        <dbReference type="Proteomes" id="UP001149163"/>
    </source>
</evidence>
<dbReference type="GeneID" id="81426374"/>
<dbReference type="Proteomes" id="UP001149163">
    <property type="component" value="Unassembled WGS sequence"/>
</dbReference>
<reference evidence="5" key="2">
    <citation type="journal article" date="2023" name="IMA Fungus">
        <title>Comparative genomic study of the Penicillium genus elucidates a diverse pangenome and 15 lateral gene transfer events.</title>
        <authorList>
            <person name="Petersen C."/>
            <person name="Sorensen T."/>
            <person name="Nielsen M.R."/>
            <person name="Sondergaard T.E."/>
            <person name="Sorensen J.L."/>
            <person name="Fitzpatrick D.A."/>
            <person name="Frisvad J.C."/>
            <person name="Nielsen K.L."/>
        </authorList>
    </citation>
    <scope>NUCLEOTIDE SEQUENCE</scope>
    <source>
        <strain evidence="5">IBT 26290</strain>
    </source>
</reference>
<dbReference type="InterPro" id="IPR024071">
    <property type="entry name" value="S-Me-THD_C_sf"/>
</dbReference>
<dbReference type="EMBL" id="JAPQKN010000003">
    <property type="protein sequence ID" value="KAJ5166292.1"/>
    <property type="molecule type" value="Genomic_DNA"/>
</dbReference>
<protein>
    <recommendedName>
        <fullName evidence="7">Hydantoinase/oxoprolinase</fullName>
    </recommendedName>
</protein>
<dbReference type="SUPFAM" id="SSF160991">
    <property type="entry name" value="CV3147-like"/>
    <property type="match status" value="1"/>
</dbReference>
<dbReference type="RefSeq" id="XP_056542753.1">
    <property type="nucleotide sequence ID" value="XM_056687198.1"/>
</dbReference>
<dbReference type="PANTHER" id="PTHR11365:SF10">
    <property type="entry name" value="HYDANTOINASE_OXOPROLINASE"/>
    <property type="match status" value="1"/>
</dbReference>
<dbReference type="InterPro" id="IPR008040">
    <property type="entry name" value="Hydant_A_N"/>
</dbReference>
<dbReference type="Gene3D" id="3.40.1610.10">
    <property type="entry name" value="CV3147-like domain"/>
    <property type="match status" value="1"/>
</dbReference>
<proteinExistence type="predicted"/>
<dbReference type="AlphaFoldDB" id="A0A9W9I7A0"/>
<name>A0A9W9I7A0_9EURO</name>
<keyword evidence="6" id="KW-1185">Reference proteome</keyword>
<dbReference type="Pfam" id="PF06032">
    <property type="entry name" value="S-Me-THD_N"/>
    <property type="match status" value="1"/>
</dbReference>
<evidence type="ECO:0000259" key="2">
    <source>
        <dbReference type="Pfam" id="PF05378"/>
    </source>
</evidence>
<sequence>MTQGPGPYRIGVDVGGTNTDAAIIDIAGTDSESRGVCASSKTPTTADVTSGIHTVIENVLSKSAVDRKEVLSVAIGTTHFVNAVVEADGRRLSKVAVVRLCGPFTTQVPPFSDFPLALKEIMKGPVFYLHGGEEHNTKFHATASLLTVKATVKSIQEAGVTAVAVVGVFSPLDHRGLHEETCKRLMQEQDSSLSVVCSHTIGGVGLLERENATILNASILTLARRTVRAFCEAMVKLQLNCPLYLTQNDGTLTDAATAAELPIKTFASGPTNSMTGAAYLASLDRGIANARSETQVLVIDVGGTTSDVCALFPSGFPRQAPNFVEVGGVRTAFSMPEVLSVGLGGGSHVFYDSDTDRVQVGPESVGHYLTSKALVFGGEIMTTTDIVVASGKAEIGDVSKAHGIPSQVVAKARAQIKRILERAVEDMKVSDLPVTLLLVGGGSIVQMDDLEGVAECIIPPRHDSANAVGAAIAKVAGEVDIIEILADRDEKAVLEEAKHQAIEAAVSRGADRDSIKIVAIDKLPLQYVTNKATRLVLKAVGTLALPGPNVPAVNGAHMSGTTVHGINGDAEREAEKKFRQKVEVETLASSVKFSAFMDIDAYRPDVRDHVWYIAPVDLEFIATGTGVLGTGGGGPSYLQYLQCLESLRNSKGKGTMRVVAPESLQDADVCVFGSWYGAPSVSGERMPAGTEILTAVDYSVKLSGYTHFEAVIADEIGGGNGLSTFPTSVYYDIPVVDGDLMGRAYPSLEHGTPYVYGEPITPCVAADGKGNVAVVLKAESNRRVETMLRSQCVDLGLKIAVACTPLTGSAIKQYAIPNTVSQAWYIGRAVHQARRSKTNLIDAIFATAPGRLLYTGKIIDVKRDVSRGYTMGQCTIAPLSTEEQDPSSMTGDVSTSSPDDSRCLIIPFQNEYLFAAYADAANPDDTLRHEVICTVPDLISILGQDGEAIGSQELRYGLRVNVIGMSAHPLWTDDERGLRVGGPEGFGLDMKWKSLGPYQKPRSVVHEFNRVTV</sequence>
<dbReference type="OrthoDB" id="5404895at2759"/>
<dbReference type="Pfam" id="PF01968">
    <property type="entry name" value="Hydantoinase_A"/>
    <property type="match status" value="1"/>
</dbReference>
<dbReference type="InterPro" id="IPR045079">
    <property type="entry name" value="Oxoprolinase-like"/>
</dbReference>
<dbReference type="Pfam" id="PF20906">
    <property type="entry name" value="S-Me-THD_C"/>
    <property type="match status" value="1"/>
</dbReference>
<evidence type="ECO:0000259" key="1">
    <source>
        <dbReference type="Pfam" id="PF01968"/>
    </source>
</evidence>
<dbReference type="InterPro" id="IPR010318">
    <property type="entry name" value="S-Me-THD_N"/>
</dbReference>
<feature type="domain" description="Hydantoinase A/oxoprolinase" evidence="1">
    <location>
        <begin position="209"/>
        <end position="392"/>
    </location>
</feature>
<feature type="domain" description="S-Me-THD N-terminal" evidence="3">
    <location>
        <begin position="617"/>
        <end position="775"/>
    </location>
</feature>
<evidence type="ECO:0000313" key="5">
    <source>
        <dbReference type="EMBL" id="KAJ5166292.1"/>
    </source>
</evidence>
<dbReference type="InterPro" id="IPR027479">
    <property type="entry name" value="S-Me-THD_N_sf"/>
</dbReference>
<evidence type="ECO:0000259" key="4">
    <source>
        <dbReference type="Pfam" id="PF20906"/>
    </source>
</evidence>
<reference evidence="5" key="1">
    <citation type="submission" date="2022-11" db="EMBL/GenBank/DDBJ databases">
        <authorList>
            <person name="Petersen C."/>
        </authorList>
    </citation>
    <scope>NUCLEOTIDE SEQUENCE</scope>
    <source>
        <strain evidence="5">IBT 26290</strain>
    </source>
</reference>
<dbReference type="InterPro" id="IPR048350">
    <property type="entry name" value="S-Me-THD-like_C"/>
</dbReference>
<dbReference type="InterPro" id="IPR043129">
    <property type="entry name" value="ATPase_NBD"/>
</dbReference>
<comment type="caution">
    <text evidence="5">The sequence shown here is derived from an EMBL/GenBank/DDBJ whole genome shotgun (WGS) entry which is preliminary data.</text>
</comment>
<dbReference type="Gene3D" id="2.40.390.10">
    <property type="entry name" value="CV3147-like"/>
    <property type="match status" value="1"/>
</dbReference>
<dbReference type="PANTHER" id="PTHR11365">
    <property type="entry name" value="5-OXOPROLINASE RELATED"/>
    <property type="match status" value="1"/>
</dbReference>
<dbReference type="SUPFAM" id="SSF53067">
    <property type="entry name" value="Actin-like ATPase domain"/>
    <property type="match status" value="2"/>
</dbReference>
<evidence type="ECO:0008006" key="7">
    <source>
        <dbReference type="Google" id="ProtNLM"/>
    </source>
</evidence>
<organism evidence="5 6">
    <name type="scientific">Penicillium canariense</name>
    <dbReference type="NCBI Taxonomy" id="189055"/>
    <lineage>
        <taxon>Eukaryota</taxon>
        <taxon>Fungi</taxon>
        <taxon>Dikarya</taxon>
        <taxon>Ascomycota</taxon>
        <taxon>Pezizomycotina</taxon>
        <taxon>Eurotiomycetes</taxon>
        <taxon>Eurotiomycetidae</taxon>
        <taxon>Eurotiales</taxon>
        <taxon>Aspergillaceae</taxon>
        <taxon>Penicillium</taxon>
    </lineage>
</organism>
<dbReference type="Gene3D" id="3.30.420.40">
    <property type="match status" value="1"/>
</dbReference>
<evidence type="ECO:0000259" key="3">
    <source>
        <dbReference type="Pfam" id="PF06032"/>
    </source>
</evidence>
<dbReference type="Pfam" id="PF05378">
    <property type="entry name" value="Hydant_A_N"/>
    <property type="match status" value="1"/>
</dbReference>
<feature type="domain" description="Hydantoinase/oxoprolinase N-terminal" evidence="2">
    <location>
        <begin position="9"/>
        <end position="188"/>
    </location>
</feature>